<dbReference type="PANTHER" id="PTHR35011">
    <property type="entry name" value="2,3-DIKETO-L-GULONATE TRAP TRANSPORTER SMALL PERMEASE PROTEIN YIAM"/>
    <property type="match status" value="1"/>
</dbReference>
<organism evidence="11 12">
    <name type="scientific">Thioclava litoralis</name>
    <dbReference type="NCBI Taxonomy" id="3076557"/>
    <lineage>
        <taxon>Bacteria</taxon>
        <taxon>Pseudomonadati</taxon>
        <taxon>Pseudomonadota</taxon>
        <taxon>Alphaproteobacteria</taxon>
        <taxon>Rhodobacterales</taxon>
        <taxon>Paracoccaceae</taxon>
        <taxon>Thioclava</taxon>
    </lineage>
</organism>
<geneLocation type="plasmid" evidence="11 12">
    <name>unnamed1</name>
</geneLocation>
<accession>A0ABZ1E4Y6</accession>
<keyword evidence="3" id="KW-1003">Cell membrane</keyword>
<keyword evidence="6 9" id="KW-1133">Transmembrane helix</keyword>
<evidence type="ECO:0000256" key="8">
    <source>
        <dbReference type="ARBA" id="ARBA00038436"/>
    </source>
</evidence>
<keyword evidence="4 9" id="KW-0997">Cell inner membrane</keyword>
<keyword evidence="11" id="KW-0614">Plasmid</keyword>
<proteinExistence type="inferred from homology"/>
<comment type="subcellular location">
    <subcellularLocation>
        <location evidence="1 9">Cell inner membrane</location>
        <topology evidence="1 9">Multi-pass membrane protein</topology>
    </subcellularLocation>
</comment>
<dbReference type="Pfam" id="PF04290">
    <property type="entry name" value="DctQ"/>
    <property type="match status" value="1"/>
</dbReference>
<keyword evidence="2 9" id="KW-0813">Transport</keyword>
<comment type="similarity">
    <text evidence="8 9">Belongs to the TRAP transporter small permease family.</text>
</comment>
<feature type="transmembrane region" description="Helical" evidence="9">
    <location>
        <begin position="56"/>
        <end position="73"/>
    </location>
</feature>
<feature type="transmembrane region" description="Helical" evidence="9">
    <location>
        <begin position="94"/>
        <end position="114"/>
    </location>
</feature>
<gene>
    <name evidence="11" type="ORF">RPE78_13780</name>
</gene>
<evidence type="ECO:0000256" key="4">
    <source>
        <dbReference type="ARBA" id="ARBA00022519"/>
    </source>
</evidence>
<comment type="subunit">
    <text evidence="9">The complex comprises the extracytoplasmic solute receptor protein and the two transmembrane proteins.</text>
</comment>
<reference evidence="11 12" key="1">
    <citation type="submission" date="2023-09" db="EMBL/GenBank/DDBJ databases">
        <title>Thioclava shenzhenensis sp. nov., a multidrug resistant bacteria-antagonizing species isolated from coastal seawater.</title>
        <authorList>
            <person name="Long M."/>
        </authorList>
    </citation>
    <scope>NUCLEOTIDE SEQUENCE [LARGE SCALE GENOMIC DNA]</scope>
    <source>
        <strain evidence="11 12">FTW29</strain>
        <plasmid evidence="11 12">unnamed1</plasmid>
    </source>
</reference>
<evidence type="ECO:0000313" key="12">
    <source>
        <dbReference type="Proteomes" id="UP001623290"/>
    </source>
</evidence>
<dbReference type="InterPro" id="IPR007387">
    <property type="entry name" value="TRAP_DctQ"/>
</dbReference>
<name>A0ABZ1E4Y6_9RHOB</name>
<evidence type="ECO:0000256" key="2">
    <source>
        <dbReference type="ARBA" id="ARBA00022448"/>
    </source>
</evidence>
<sequence>MILLKLRDTLLRFDPLLAKAEMALSAACLAAVVLMMGAGTVARSLGHPFVFSDDLAISLMVWGALFSISANLAQGGHMRVDLLLPHLPHLLIRLIDAVCAVMLAGFVLTLWLWLDPLGLIGAGGAMQLAMTTGNYTYTEPVMTLGILKIWIWLPLVPASLGALYHALIRLVAPVQRAAPC</sequence>
<dbReference type="InterPro" id="IPR055348">
    <property type="entry name" value="DctQ"/>
</dbReference>
<evidence type="ECO:0000256" key="7">
    <source>
        <dbReference type="ARBA" id="ARBA00023136"/>
    </source>
</evidence>
<evidence type="ECO:0000256" key="9">
    <source>
        <dbReference type="RuleBase" id="RU369079"/>
    </source>
</evidence>
<dbReference type="Proteomes" id="UP001623290">
    <property type="component" value="Plasmid unnamed1"/>
</dbReference>
<keyword evidence="5 9" id="KW-0812">Transmembrane</keyword>
<evidence type="ECO:0000256" key="5">
    <source>
        <dbReference type="ARBA" id="ARBA00022692"/>
    </source>
</evidence>
<comment type="caution">
    <text evidence="9">Lacks conserved residue(s) required for the propagation of feature annotation.</text>
</comment>
<comment type="function">
    <text evidence="9">Part of the tripartite ATP-independent periplasmic (TRAP) transport system.</text>
</comment>
<dbReference type="PANTHER" id="PTHR35011:SF2">
    <property type="entry name" value="2,3-DIKETO-L-GULONATE TRAP TRANSPORTER SMALL PERMEASE PROTEIN YIAM"/>
    <property type="match status" value="1"/>
</dbReference>
<evidence type="ECO:0000256" key="3">
    <source>
        <dbReference type="ARBA" id="ARBA00022475"/>
    </source>
</evidence>
<keyword evidence="7 9" id="KW-0472">Membrane</keyword>
<feature type="domain" description="Tripartite ATP-independent periplasmic transporters DctQ component" evidence="10">
    <location>
        <begin position="33"/>
        <end position="172"/>
    </location>
</feature>
<dbReference type="EMBL" id="CP135444">
    <property type="protein sequence ID" value="WRY35322.1"/>
    <property type="molecule type" value="Genomic_DNA"/>
</dbReference>
<keyword evidence="12" id="KW-1185">Reference proteome</keyword>
<evidence type="ECO:0000313" key="11">
    <source>
        <dbReference type="EMBL" id="WRY35322.1"/>
    </source>
</evidence>
<feature type="transmembrane region" description="Helical" evidence="9">
    <location>
        <begin position="149"/>
        <end position="167"/>
    </location>
</feature>
<dbReference type="RefSeq" id="WP_330647095.1">
    <property type="nucleotide sequence ID" value="NZ_CP135444.1"/>
</dbReference>
<evidence type="ECO:0000256" key="6">
    <source>
        <dbReference type="ARBA" id="ARBA00022989"/>
    </source>
</evidence>
<evidence type="ECO:0000256" key="1">
    <source>
        <dbReference type="ARBA" id="ARBA00004429"/>
    </source>
</evidence>
<protein>
    <recommendedName>
        <fullName evidence="9">TRAP transporter small permease protein</fullName>
    </recommendedName>
</protein>
<evidence type="ECO:0000259" key="10">
    <source>
        <dbReference type="Pfam" id="PF04290"/>
    </source>
</evidence>